<sequence>MTAPLVFVDTETTSLADDRRAWEIAIIRVEPDDVTRVGRGITLYVADVDLSRADAQALAIGRFYERHPRYADTPKDPRVPMRTPALAAARHERSVVVAPEREVARLVERWTRGAIVVGSNPGFDTRVLASMLRHHGLTPAWHYRPIDVATLAAGYLYGWFGEVPFDGPGVLPATTVDVATFADARPVRQVVEPWQLDTPWSSEALSRAVGLPPAPESERHTAMGDARWVQRLYNLITRGQVIPALPAAEAEPVGGAA</sequence>
<dbReference type="InterPro" id="IPR036397">
    <property type="entry name" value="RNaseH_sf"/>
</dbReference>
<organism evidence="2 4">
    <name type="scientific">Cellulomonas hominis</name>
    <dbReference type="NCBI Taxonomy" id="156981"/>
    <lineage>
        <taxon>Bacteria</taxon>
        <taxon>Bacillati</taxon>
        <taxon>Actinomycetota</taxon>
        <taxon>Actinomycetes</taxon>
        <taxon>Micrococcales</taxon>
        <taxon>Cellulomonadaceae</taxon>
        <taxon>Cellulomonas</taxon>
    </lineage>
</organism>
<reference evidence="2 4" key="1">
    <citation type="submission" date="2019-07" db="EMBL/GenBank/DDBJ databases">
        <title>Whole genome shotgun sequence of Cellulomonas hominis NBRC 16055.</title>
        <authorList>
            <person name="Hosoyama A."/>
            <person name="Uohara A."/>
            <person name="Ohji S."/>
            <person name="Ichikawa N."/>
        </authorList>
    </citation>
    <scope>NUCLEOTIDE SEQUENCE [LARGE SCALE GENOMIC DNA]</scope>
    <source>
        <strain evidence="2 4">NBRC 16055</strain>
    </source>
</reference>
<feature type="domain" description="Exonuclease" evidence="1">
    <location>
        <begin position="4"/>
        <end position="242"/>
    </location>
</feature>
<evidence type="ECO:0000313" key="5">
    <source>
        <dbReference type="Proteomes" id="UP000564629"/>
    </source>
</evidence>
<evidence type="ECO:0000313" key="3">
    <source>
        <dbReference type="EMBL" id="MBB5472518.1"/>
    </source>
</evidence>
<protein>
    <submittedName>
        <fullName evidence="3">DNA polymerase III epsilon subunit-like protein</fullName>
    </submittedName>
</protein>
<name>A0A511FDV5_9CELL</name>
<dbReference type="InterPro" id="IPR012337">
    <property type="entry name" value="RNaseH-like_sf"/>
</dbReference>
<dbReference type="InterPro" id="IPR013520">
    <property type="entry name" value="Ribonucl_H"/>
</dbReference>
<dbReference type="GO" id="GO:0003676">
    <property type="term" value="F:nucleic acid binding"/>
    <property type="evidence" value="ECO:0007669"/>
    <property type="project" value="InterPro"/>
</dbReference>
<dbReference type="OrthoDB" id="4762736at2"/>
<reference evidence="3 5" key="2">
    <citation type="submission" date="2020-08" db="EMBL/GenBank/DDBJ databases">
        <title>Sequencing the genomes of 1000 actinobacteria strains.</title>
        <authorList>
            <person name="Klenk H.-P."/>
        </authorList>
    </citation>
    <scope>NUCLEOTIDE SEQUENCE [LARGE SCALE GENOMIC DNA]</scope>
    <source>
        <strain evidence="3 5">DSM 9581</strain>
    </source>
</reference>
<dbReference type="Proteomes" id="UP000321723">
    <property type="component" value="Unassembled WGS sequence"/>
</dbReference>
<dbReference type="AlphaFoldDB" id="A0A511FDV5"/>
<dbReference type="SUPFAM" id="SSF53098">
    <property type="entry name" value="Ribonuclease H-like"/>
    <property type="match status" value="1"/>
</dbReference>
<proteinExistence type="predicted"/>
<gene>
    <name evidence="2" type="ORF">CHO01_25510</name>
    <name evidence="3" type="ORF">HNR08_001254</name>
</gene>
<dbReference type="EMBL" id="JACHDN010000001">
    <property type="protein sequence ID" value="MBB5472518.1"/>
    <property type="molecule type" value="Genomic_DNA"/>
</dbReference>
<evidence type="ECO:0000313" key="4">
    <source>
        <dbReference type="Proteomes" id="UP000321723"/>
    </source>
</evidence>
<dbReference type="Gene3D" id="3.30.420.10">
    <property type="entry name" value="Ribonuclease H-like superfamily/Ribonuclease H"/>
    <property type="match status" value="1"/>
</dbReference>
<evidence type="ECO:0000313" key="2">
    <source>
        <dbReference type="EMBL" id="GEL47435.1"/>
    </source>
</evidence>
<dbReference type="SMART" id="SM00479">
    <property type="entry name" value="EXOIII"/>
    <property type="match status" value="1"/>
</dbReference>
<dbReference type="GO" id="GO:0004527">
    <property type="term" value="F:exonuclease activity"/>
    <property type="evidence" value="ECO:0007669"/>
    <property type="project" value="UniProtKB-ARBA"/>
</dbReference>
<evidence type="ECO:0000259" key="1">
    <source>
        <dbReference type="SMART" id="SM00479"/>
    </source>
</evidence>
<comment type="caution">
    <text evidence="2">The sequence shown here is derived from an EMBL/GenBank/DDBJ whole genome shotgun (WGS) entry which is preliminary data.</text>
</comment>
<dbReference type="Proteomes" id="UP000564629">
    <property type="component" value="Unassembled WGS sequence"/>
</dbReference>
<accession>A0A511FDV5</accession>
<keyword evidence="4" id="KW-1185">Reference proteome</keyword>
<dbReference type="RefSeq" id="WP_146838524.1">
    <property type="nucleotide sequence ID" value="NZ_BJVQ01000037.1"/>
</dbReference>
<dbReference type="EMBL" id="BJVQ01000037">
    <property type="protein sequence ID" value="GEL47435.1"/>
    <property type="molecule type" value="Genomic_DNA"/>
</dbReference>